<dbReference type="STRING" id="1912961.BU204_15425"/>
<feature type="domain" description="Core-binding (CB)" evidence="7">
    <location>
        <begin position="66"/>
        <end position="147"/>
    </location>
</feature>
<comment type="caution">
    <text evidence="8">The sequence shown here is derived from an EMBL/GenBank/DDBJ whole genome shotgun (WGS) entry which is preliminary data.</text>
</comment>
<evidence type="ECO:0000256" key="2">
    <source>
        <dbReference type="ARBA" id="ARBA00022908"/>
    </source>
</evidence>
<keyword evidence="2" id="KW-0229">DNA integration</keyword>
<dbReference type="InterPro" id="IPR044068">
    <property type="entry name" value="CB"/>
</dbReference>
<evidence type="ECO:0000256" key="1">
    <source>
        <dbReference type="ARBA" id="ARBA00008857"/>
    </source>
</evidence>
<organism evidence="8 9">
    <name type="scientific">Actinophytocola xanthii</name>
    <dbReference type="NCBI Taxonomy" id="1912961"/>
    <lineage>
        <taxon>Bacteria</taxon>
        <taxon>Bacillati</taxon>
        <taxon>Actinomycetota</taxon>
        <taxon>Actinomycetes</taxon>
        <taxon>Pseudonocardiales</taxon>
        <taxon>Pseudonocardiaceae</taxon>
    </lineage>
</organism>
<dbReference type="Gene3D" id="1.10.150.130">
    <property type="match status" value="1"/>
</dbReference>
<comment type="similarity">
    <text evidence="1">Belongs to the 'phage' integrase family.</text>
</comment>
<evidence type="ECO:0000256" key="3">
    <source>
        <dbReference type="ARBA" id="ARBA00023125"/>
    </source>
</evidence>
<accession>A0A1Q8CQH1</accession>
<dbReference type="InterPro" id="IPR013762">
    <property type="entry name" value="Integrase-like_cat_sf"/>
</dbReference>
<keyword evidence="3 5" id="KW-0238">DNA-binding</keyword>
<dbReference type="InterPro" id="IPR002104">
    <property type="entry name" value="Integrase_catalytic"/>
</dbReference>
<evidence type="ECO:0000313" key="8">
    <source>
        <dbReference type="EMBL" id="OLF16598.1"/>
    </source>
</evidence>
<keyword evidence="4" id="KW-0233">DNA recombination</keyword>
<dbReference type="InterPro" id="IPR011010">
    <property type="entry name" value="DNA_brk_join_enz"/>
</dbReference>
<dbReference type="Gene3D" id="1.10.443.10">
    <property type="entry name" value="Intergrase catalytic core"/>
    <property type="match status" value="1"/>
</dbReference>
<dbReference type="PROSITE" id="PS51900">
    <property type="entry name" value="CB"/>
    <property type="match status" value="1"/>
</dbReference>
<dbReference type="InterPro" id="IPR004107">
    <property type="entry name" value="Integrase_SAM-like_N"/>
</dbReference>
<dbReference type="InterPro" id="IPR010998">
    <property type="entry name" value="Integrase_recombinase_N"/>
</dbReference>
<dbReference type="PANTHER" id="PTHR30349:SF64">
    <property type="entry name" value="PROPHAGE INTEGRASE INTD-RELATED"/>
    <property type="match status" value="1"/>
</dbReference>
<evidence type="ECO:0000259" key="7">
    <source>
        <dbReference type="PROSITE" id="PS51900"/>
    </source>
</evidence>
<dbReference type="GO" id="GO:0015074">
    <property type="term" value="P:DNA integration"/>
    <property type="evidence" value="ECO:0007669"/>
    <property type="project" value="UniProtKB-KW"/>
</dbReference>
<evidence type="ECO:0000256" key="4">
    <source>
        <dbReference type="ARBA" id="ARBA00023172"/>
    </source>
</evidence>
<dbReference type="GO" id="GO:0003677">
    <property type="term" value="F:DNA binding"/>
    <property type="evidence" value="ECO:0007669"/>
    <property type="project" value="UniProtKB-UniRule"/>
</dbReference>
<protein>
    <recommendedName>
        <fullName evidence="10">Site-specific integrase</fullName>
    </recommendedName>
</protein>
<dbReference type="Proteomes" id="UP000185596">
    <property type="component" value="Unassembled WGS sequence"/>
</dbReference>
<evidence type="ECO:0000313" key="9">
    <source>
        <dbReference type="Proteomes" id="UP000185596"/>
    </source>
</evidence>
<dbReference type="PROSITE" id="PS51898">
    <property type="entry name" value="TYR_RECOMBINASE"/>
    <property type="match status" value="1"/>
</dbReference>
<dbReference type="RefSeq" id="WP_075126374.1">
    <property type="nucleotide sequence ID" value="NZ_MSIE01000027.1"/>
</dbReference>
<gene>
    <name evidence="8" type="ORF">BU204_15425</name>
</gene>
<dbReference type="Pfam" id="PF00589">
    <property type="entry name" value="Phage_integrase"/>
    <property type="match status" value="1"/>
</dbReference>
<dbReference type="OrthoDB" id="1822491at2"/>
<proteinExistence type="inferred from homology"/>
<dbReference type="AlphaFoldDB" id="A0A1Q8CQH1"/>
<sequence length="383" mass="42519">MSARRRFGRVRQLPSGRWQARYPGPDGLLRTAPETFATKGDADRWLAAVETDIGRGDWADPEVGLIPLGEYAATWIEERPNLAVRTVELYRGLLRLHIDPYIGRVMLAELTTARVRRWRKELLDAGASSVTVAKAYRLLKAVMNTAYLDDQLVKANPCTIRGAGKEDSPERPIATIAQALAAADAIRPRYRLMVLLATFGSLRFAEMVGLQRGDLDLDKGVVHVRRQAVQTNSGQILETDPKSAAGKRRVVVPAFLVPEIEAHLRQYVRPAKSAWVFEGPKGARPTRNNFHSIWAKARNAAGIPDLHLHDLRHTGNTLAAETGAILRELMERMGHASTRAALIYLHAREERGHEIARGIEKMVKKARKKKGHAEGTTTGKEPA</sequence>
<evidence type="ECO:0000259" key="6">
    <source>
        <dbReference type="PROSITE" id="PS51898"/>
    </source>
</evidence>
<dbReference type="CDD" id="cd01189">
    <property type="entry name" value="INT_ICEBs1_C_like"/>
    <property type="match status" value="1"/>
</dbReference>
<dbReference type="Pfam" id="PF14659">
    <property type="entry name" value="Phage_int_SAM_3"/>
    <property type="match status" value="1"/>
</dbReference>
<dbReference type="InterPro" id="IPR050090">
    <property type="entry name" value="Tyrosine_recombinase_XerCD"/>
</dbReference>
<name>A0A1Q8CQH1_9PSEU</name>
<dbReference type="InterPro" id="IPR058717">
    <property type="entry name" value="Phage_L5_Integrase_N"/>
</dbReference>
<reference evidence="8 9" key="1">
    <citation type="submission" date="2016-12" db="EMBL/GenBank/DDBJ databases">
        <title>The draft genome sequence of Actinophytocola sp. 11-183.</title>
        <authorList>
            <person name="Wang W."/>
            <person name="Yuan L."/>
        </authorList>
    </citation>
    <scope>NUCLEOTIDE SEQUENCE [LARGE SCALE GENOMIC DNA]</scope>
    <source>
        <strain evidence="8 9">11-183</strain>
    </source>
</reference>
<keyword evidence="9" id="KW-1185">Reference proteome</keyword>
<dbReference type="PANTHER" id="PTHR30349">
    <property type="entry name" value="PHAGE INTEGRASE-RELATED"/>
    <property type="match status" value="1"/>
</dbReference>
<evidence type="ECO:0000256" key="5">
    <source>
        <dbReference type="PROSITE-ProRule" id="PRU01248"/>
    </source>
</evidence>
<dbReference type="GO" id="GO:0006310">
    <property type="term" value="P:DNA recombination"/>
    <property type="evidence" value="ECO:0007669"/>
    <property type="project" value="UniProtKB-KW"/>
</dbReference>
<evidence type="ECO:0008006" key="10">
    <source>
        <dbReference type="Google" id="ProtNLM"/>
    </source>
</evidence>
<dbReference type="SUPFAM" id="SSF56349">
    <property type="entry name" value="DNA breaking-rejoining enzymes"/>
    <property type="match status" value="1"/>
</dbReference>
<dbReference type="Pfam" id="PF26003">
    <property type="entry name" value="Integrase_N_phage"/>
    <property type="match status" value="1"/>
</dbReference>
<dbReference type="EMBL" id="MSIE01000027">
    <property type="protein sequence ID" value="OLF16598.1"/>
    <property type="molecule type" value="Genomic_DNA"/>
</dbReference>
<feature type="domain" description="Tyr recombinase" evidence="6">
    <location>
        <begin position="169"/>
        <end position="357"/>
    </location>
</feature>